<feature type="domain" description="DUF7223" evidence="4">
    <location>
        <begin position="369"/>
        <end position="547"/>
    </location>
</feature>
<organism evidence="5">
    <name type="scientific">Pyricularia oryzae (strain Y34)</name>
    <name type="common">Rice blast fungus</name>
    <name type="synonym">Magnaporthe oryzae</name>
    <dbReference type="NCBI Taxonomy" id="1143189"/>
    <lineage>
        <taxon>Eukaryota</taxon>
        <taxon>Fungi</taxon>
        <taxon>Dikarya</taxon>
        <taxon>Ascomycota</taxon>
        <taxon>Pezizomycotina</taxon>
        <taxon>Sordariomycetes</taxon>
        <taxon>Sordariomycetidae</taxon>
        <taxon>Magnaporthales</taxon>
        <taxon>Pyriculariaceae</taxon>
        <taxon>Pyricularia</taxon>
    </lineage>
</organism>
<dbReference type="Proteomes" id="UP000011086">
    <property type="component" value="Unassembled WGS sequence"/>
</dbReference>
<feature type="domain" description="DUF7029" evidence="3">
    <location>
        <begin position="230"/>
        <end position="324"/>
    </location>
</feature>
<dbReference type="InterPro" id="IPR055647">
    <property type="entry name" value="DUF7223"/>
</dbReference>
<evidence type="ECO:0000256" key="2">
    <source>
        <dbReference type="SAM" id="SignalP"/>
    </source>
</evidence>
<feature type="compositionally biased region" description="Low complexity" evidence="1">
    <location>
        <begin position="131"/>
        <end position="170"/>
    </location>
</feature>
<evidence type="ECO:0000259" key="4">
    <source>
        <dbReference type="Pfam" id="PF23865"/>
    </source>
</evidence>
<dbReference type="InterPro" id="IPR054293">
    <property type="entry name" value="DUF7029"/>
</dbReference>
<dbReference type="PRINTS" id="PR01217">
    <property type="entry name" value="PRICHEXTENSN"/>
</dbReference>
<reference evidence="5" key="1">
    <citation type="journal article" date="2012" name="PLoS Genet.">
        <title>Comparative analysis of the genomes of two field isolates of the rice blast fungus Magnaporthe oryzae.</title>
        <authorList>
            <person name="Xue M."/>
            <person name="Yang J."/>
            <person name="Li Z."/>
            <person name="Hu S."/>
            <person name="Yao N."/>
            <person name="Dean R.A."/>
            <person name="Zhao W."/>
            <person name="Shen M."/>
            <person name="Zhang H."/>
            <person name="Li C."/>
            <person name="Liu L."/>
            <person name="Cao L."/>
            <person name="Xu X."/>
            <person name="Xing Y."/>
            <person name="Hsiang T."/>
            <person name="Zhang Z."/>
            <person name="Xu J.R."/>
            <person name="Peng Y.L."/>
        </authorList>
    </citation>
    <scope>NUCLEOTIDE SEQUENCE</scope>
    <source>
        <strain evidence="5">Y34</strain>
    </source>
</reference>
<feature type="signal peptide" evidence="2">
    <location>
        <begin position="1"/>
        <end position="16"/>
    </location>
</feature>
<dbReference type="EMBL" id="JH793194">
    <property type="protein sequence ID" value="ELQ40118.1"/>
    <property type="molecule type" value="Genomic_DNA"/>
</dbReference>
<dbReference type="Pfam" id="PF22974">
    <property type="entry name" value="DUF7029"/>
    <property type="match status" value="1"/>
</dbReference>
<dbReference type="AlphaFoldDB" id="A0AA97PMR3"/>
<keyword evidence="2" id="KW-0732">Signal</keyword>
<evidence type="ECO:0000256" key="1">
    <source>
        <dbReference type="SAM" id="MobiDB-lite"/>
    </source>
</evidence>
<feature type="chain" id="PRO_5041731894" evidence="2">
    <location>
        <begin position="17"/>
        <end position="609"/>
    </location>
</feature>
<feature type="region of interest" description="Disordered" evidence="1">
    <location>
        <begin position="46"/>
        <end position="170"/>
    </location>
</feature>
<gene>
    <name evidence="5" type="ORF">OOU_Y34scaffold00461g6</name>
</gene>
<accession>A0AA97PMR3</accession>
<name>A0AA97PMR3_PYRO3</name>
<feature type="compositionally biased region" description="Pro residues" evidence="1">
    <location>
        <begin position="90"/>
        <end position="118"/>
    </location>
</feature>
<evidence type="ECO:0000313" key="5">
    <source>
        <dbReference type="EMBL" id="ELQ40118.1"/>
    </source>
</evidence>
<proteinExistence type="predicted"/>
<protein>
    <submittedName>
        <fullName evidence="5">Uncharacterized protein</fullName>
    </submittedName>
</protein>
<evidence type="ECO:0000259" key="3">
    <source>
        <dbReference type="Pfam" id="PF22974"/>
    </source>
</evidence>
<dbReference type="Pfam" id="PF23865">
    <property type="entry name" value="DUF7223"/>
    <property type="match status" value="1"/>
</dbReference>
<sequence length="609" mass="62226">MHFSLATLLFANVAAAAVLPVVRAPEPAPIILRAVTRRQIQPDEPAAAGAEHLVPRAKKAPAKAPQRPCQGCPKARPCEAGSSSSSRPAKPAPAPAPAPAKPAPAPAPAPAKPAPVPSQPAAAPAKPAPTQPAAAPAAPTKAAGTPAPSPSKPVVTPSSPATAPSKAAATSPAASSAAATAPAKPPTGALAPSFNVELHYSGGGGVGKRGDGDVSIAAAGDSIDVEVDGKMKFPSIVLENINTIKGVTCTKGVVNIPFTNQDAFETSKLWPNNKFVVITTDAGGCAPSGERGLYLVKSIKFDEKKKTQVVTADVATIDQVMEDAHVKWDKKSTAPNKAGMNFPINIDLSGTDLAKAGPLSLTADVATYTGSVGFSGSLDFDFLAGKLKAVTGDLSYNSVLALNLSAALTAKDTQSAMHQFKPVEAKIATFSIPGILDVGPILTFGLGVEFGAKGEIKVATGMRSEIKDSTVHIDFLDPKKSTATGWKPVTSISASKFSADVSLQMNPFAALNVAMGVRAFGKLVDLTASIDTKPTLVNSFNAHDEAEASFSSSSGVTFSSPKGKKCPNGGWFASTLQFGVTANVGPLTKELFSSKTPVAESQCFTFPKV</sequence>